<name>A0ABQ8EHN3_BRANA</name>
<organism evidence="2 3">
    <name type="scientific">Brassica napus</name>
    <name type="common">Rape</name>
    <dbReference type="NCBI Taxonomy" id="3708"/>
    <lineage>
        <taxon>Eukaryota</taxon>
        <taxon>Viridiplantae</taxon>
        <taxon>Streptophyta</taxon>
        <taxon>Embryophyta</taxon>
        <taxon>Tracheophyta</taxon>
        <taxon>Spermatophyta</taxon>
        <taxon>Magnoliopsida</taxon>
        <taxon>eudicotyledons</taxon>
        <taxon>Gunneridae</taxon>
        <taxon>Pentapetalae</taxon>
        <taxon>rosids</taxon>
        <taxon>malvids</taxon>
        <taxon>Brassicales</taxon>
        <taxon>Brassicaceae</taxon>
        <taxon>Brassiceae</taxon>
        <taxon>Brassica</taxon>
    </lineage>
</organism>
<dbReference type="Pfam" id="PF00481">
    <property type="entry name" value="PP2C"/>
    <property type="match status" value="1"/>
</dbReference>
<protein>
    <recommendedName>
        <fullName evidence="1">PPM-type phosphatase domain-containing protein</fullName>
    </recommendedName>
</protein>
<feature type="domain" description="PPM-type phosphatase" evidence="1">
    <location>
        <begin position="9"/>
        <end position="60"/>
    </location>
</feature>
<dbReference type="Gene3D" id="3.60.40.10">
    <property type="entry name" value="PPM-type phosphatase domain"/>
    <property type="match status" value="1"/>
</dbReference>
<evidence type="ECO:0000313" key="3">
    <source>
        <dbReference type="Proteomes" id="UP000824890"/>
    </source>
</evidence>
<sequence>MIKEFWSDTDNAIMNAYRYAVMLQQSLKLGKGGSTAVTWILIDGQKLVVANVGDSRAVMSIV</sequence>
<proteinExistence type="predicted"/>
<gene>
    <name evidence="2" type="ORF">HID58_000829</name>
</gene>
<dbReference type="EMBL" id="JAGKQM010000001">
    <property type="protein sequence ID" value="KAH0941192.1"/>
    <property type="molecule type" value="Genomic_DNA"/>
</dbReference>
<keyword evidence="3" id="KW-1185">Reference proteome</keyword>
<dbReference type="SUPFAM" id="SSF81606">
    <property type="entry name" value="PP2C-like"/>
    <property type="match status" value="1"/>
</dbReference>
<dbReference type="InterPro" id="IPR001932">
    <property type="entry name" value="PPM-type_phosphatase-like_dom"/>
</dbReference>
<evidence type="ECO:0000259" key="1">
    <source>
        <dbReference type="Pfam" id="PF00481"/>
    </source>
</evidence>
<reference evidence="2 3" key="1">
    <citation type="submission" date="2021-05" db="EMBL/GenBank/DDBJ databases">
        <title>Genome Assembly of Synthetic Allotetraploid Brassica napus Reveals Homoeologous Exchanges between Subgenomes.</title>
        <authorList>
            <person name="Davis J.T."/>
        </authorList>
    </citation>
    <scope>NUCLEOTIDE SEQUENCE [LARGE SCALE GENOMIC DNA]</scope>
    <source>
        <strain evidence="3">cv. Da-Ae</strain>
        <tissue evidence="2">Seedling</tissue>
    </source>
</reference>
<accession>A0ABQ8EHN3</accession>
<comment type="caution">
    <text evidence="2">The sequence shown here is derived from an EMBL/GenBank/DDBJ whole genome shotgun (WGS) entry which is preliminary data.</text>
</comment>
<dbReference type="InterPro" id="IPR036457">
    <property type="entry name" value="PPM-type-like_dom_sf"/>
</dbReference>
<evidence type="ECO:0000313" key="2">
    <source>
        <dbReference type="EMBL" id="KAH0941192.1"/>
    </source>
</evidence>
<dbReference type="Proteomes" id="UP000824890">
    <property type="component" value="Unassembled WGS sequence"/>
</dbReference>